<dbReference type="GO" id="GO:0006355">
    <property type="term" value="P:regulation of DNA-templated transcription"/>
    <property type="evidence" value="ECO:0007669"/>
    <property type="project" value="InterPro"/>
</dbReference>
<dbReference type="GO" id="GO:0031491">
    <property type="term" value="F:nucleosome binding"/>
    <property type="evidence" value="ECO:0007669"/>
    <property type="project" value="TreeGrafter"/>
</dbReference>
<evidence type="ECO:0000256" key="3">
    <source>
        <dbReference type="ARBA" id="ARBA00022491"/>
    </source>
</evidence>
<dbReference type="GO" id="GO:0006351">
    <property type="term" value="P:DNA-templated transcription"/>
    <property type="evidence" value="ECO:0007669"/>
    <property type="project" value="InterPro"/>
</dbReference>
<comment type="similarity">
    <text evidence="2 10">Belongs to the WD repeat HIR1 family.</text>
</comment>
<reference evidence="13 14" key="1">
    <citation type="journal article" date="2023" name="Elife">
        <title>Identification of key yeast species and microbe-microbe interactions impacting larval growth of Drosophila in the wild.</title>
        <authorList>
            <person name="Mure A."/>
            <person name="Sugiura Y."/>
            <person name="Maeda R."/>
            <person name="Honda K."/>
            <person name="Sakurai N."/>
            <person name="Takahashi Y."/>
            <person name="Watada M."/>
            <person name="Katoh T."/>
            <person name="Gotoh A."/>
            <person name="Gotoh Y."/>
            <person name="Taniguchi I."/>
            <person name="Nakamura K."/>
            <person name="Hayashi T."/>
            <person name="Katayama T."/>
            <person name="Uemura T."/>
            <person name="Hattori Y."/>
        </authorList>
    </citation>
    <scope>NUCLEOTIDE SEQUENCE [LARGE SCALE GENOMIC DNA]</scope>
    <source>
        <strain evidence="13 14">PK-24</strain>
    </source>
</reference>
<dbReference type="Proteomes" id="UP001378960">
    <property type="component" value="Unassembled WGS sequence"/>
</dbReference>
<evidence type="ECO:0000256" key="4">
    <source>
        <dbReference type="ARBA" id="ARBA00022574"/>
    </source>
</evidence>
<keyword evidence="7 10" id="KW-0805">Transcription regulation</keyword>
<evidence type="ECO:0000313" key="13">
    <source>
        <dbReference type="EMBL" id="GMM46962.1"/>
    </source>
</evidence>
<feature type="region of interest" description="Disordered" evidence="11">
    <location>
        <begin position="514"/>
        <end position="689"/>
    </location>
</feature>
<evidence type="ECO:0000256" key="5">
    <source>
        <dbReference type="ARBA" id="ARBA00022737"/>
    </source>
</evidence>
<keyword evidence="5 10" id="KW-0677">Repeat</keyword>
<feature type="compositionally biased region" description="Basic and acidic residues" evidence="11">
    <location>
        <begin position="563"/>
        <end position="576"/>
    </location>
</feature>
<evidence type="ECO:0000256" key="11">
    <source>
        <dbReference type="SAM" id="MobiDB-lite"/>
    </source>
</evidence>
<feature type="region of interest" description="Disordered" evidence="11">
    <location>
        <begin position="469"/>
        <end position="500"/>
    </location>
</feature>
<evidence type="ECO:0000313" key="14">
    <source>
        <dbReference type="Proteomes" id="UP001378960"/>
    </source>
</evidence>
<feature type="compositionally biased region" description="Low complexity" evidence="11">
    <location>
        <begin position="619"/>
        <end position="628"/>
    </location>
</feature>
<feature type="domain" description="Protein HIRA-like C-terminal" evidence="12">
    <location>
        <begin position="797"/>
        <end position="865"/>
    </location>
</feature>
<evidence type="ECO:0000256" key="9">
    <source>
        <dbReference type="ARBA" id="ARBA00023242"/>
    </source>
</evidence>
<evidence type="ECO:0000256" key="1">
    <source>
        <dbReference type="ARBA" id="ARBA00004123"/>
    </source>
</evidence>
<accession>A0AAV5R7F7</accession>
<dbReference type="PANTHER" id="PTHR13831">
    <property type="entry name" value="MEMBER OF THE HIR1 FAMILY OF WD-REPEAT PROTEINS"/>
    <property type="match status" value="1"/>
</dbReference>
<feature type="compositionally biased region" description="Basic and acidic residues" evidence="11">
    <location>
        <begin position="629"/>
        <end position="643"/>
    </location>
</feature>
<evidence type="ECO:0000256" key="8">
    <source>
        <dbReference type="ARBA" id="ARBA00023163"/>
    </source>
</evidence>
<evidence type="ECO:0000256" key="10">
    <source>
        <dbReference type="RuleBase" id="RU364014"/>
    </source>
</evidence>
<keyword evidence="3 10" id="KW-0678">Repressor</keyword>
<organism evidence="13 14">
    <name type="scientific">Pichia kluyveri</name>
    <name type="common">Yeast</name>
    <dbReference type="NCBI Taxonomy" id="36015"/>
    <lineage>
        <taxon>Eukaryota</taxon>
        <taxon>Fungi</taxon>
        <taxon>Dikarya</taxon>
        <taxon>Ascomycota</taxon>
        <taxon>Saccharomycotina</taxon>
        <taxon>Pichiomycetes</taxon>
        <taxon>Pichiales</taxon>
        <taxon>Pichiaceae</taxon>
        <taxon>Pichia</taxon>
    </lineage>
</organism>
<evidence type="ECO:0000256" key="6">
    <source>
        <dbReference type="ARBA" id="ARBA00022853"/>
    </source>
</evidence>
<evidence type="ECO:0000256" key="2">
    <source>
        <dbReference type="ARBA" id="ARBA00007306"/>
    </source>
</evidence>
<protein>
    <recommendedName>
        <fullName evidence="10">Protein HIR</fullName>
    </recommendedName>
</protein>
<evidence type="ECO:0000259" key="12">
    <source>
        <dbReference type="Pfam" id="PF07569"/>
    </source>
</evidence>
<dbReference type="Gene3D" id="2.130.10.10">
    <property type="entry name" value="YVTN repeat-like/Quinoprotein amine dehydrogenase"/>
    <property type="match status" value="1"/>
</dbReference>
<sequence length="1105" mass="124668">MYFHNCLLPPQSSLFVTVNATNQYIATANIDGNISIRSLDSINNLYDSVGSVPIKINDTTITSNYVTKTIYNVNPTPEIDNEKILNSQKILHTVAVRSRSKITALRYANLSTNANLLAAVYKNGEVYIITNPQDPIKCRIQQIFKHVNGLLLDFSWSADDQLMSFASMNNEVIIYDVIYGKQIANIHPHTNTIVKNVKDGTSEELTTPIKGIMFDKTSNRCLYTLGDDKVLNVIKYKVVNDHILGRIFDYTITNEFNDVFSSSKLHKASLKKISTTSDDRLISIPNTSKSKSLKISLLSKNDENIWSKSNTVFTAFGLKCFSTAFSPCIYKNSKNELVYILATSSPDCGISIWRTDSTIPLYISLEFTSPSVLDICWSIDGTKIFFTRSNGSMLVAVFNKGEFGDPVYKDTELSSELLKKTKELLPVEFAKMTEWRKFIKDHPSLVEQKEEEYKQNELKKMKFKRIEIKPAERKEDSSTPAANNTTKITITANNDSNSDIKKLTKDDKVLNDVKKLPLLAPSSNKEETTKPSDESKDKAVESTQKSKDSKEKENKTSTQKTGAADKVKSEKDKKDNNNSTVGDKNKDKEKEKEKEKTKDKEKDKGNNKQKKQDKDISDSNGTTTNGSSEKQKENKSDKPEVNPKKRALPTSNYDSPSNCVSKDLNNKASKMMKKDSSNENIPANKKKKETEPVEFVGSIIINPQLSFSNMRIATPRLRNNILFKVPDDETLILNIKNGNGLESNPTKVTLFKQTLSNENKQTFVDFIPHKIHTACGSTKFLAISTIDGQIITYSESGRRILPPIVLGNPLSFLEMKGKYLLAVTCTGELFVWDLVLKKSVFKPISLYPLLQPLYSSGQILSTNMSLNSTLDGNQNNQNSNINIEANGLIFVNGELLTKSENLTVCSITEQGIPVVTLTNGNGYLFNKDMNTWSLISDSWWAFGSQYADSSLSVDTLKDFGLLEYMESQTNDQINRRGKAKFFTKISKMMLMKEGYESLETVISLNHLENKIYFYMLLNDYINYKRFLITYTKRLSELNLKNRLLEVFNGLFIDLDGEICGYSKKKLLEELILSCSKHREVQHILVQYSESIGLLTRDDDSDIDIV</sequence>
<dbReference type="GO" id="GO:0006338">
    <property type="term" value="P:chromatin remodeling"/>
    <property type="evidence" value="ECO:0007669"/>
    <property type="project" value="InterPro"/>
</dbReference>
<dbReference type="InterPro" id="IPR015943">
    <property type="entry name" value="WD40/YVTN_repeat-like_dom_sf"/>
</dbReference>
<feature type="compositionally biased region" description="Basic and acidic residues" evidence="11">
    <location>
        <begin position="524"/>
        <end position="555"/>
    </location>
</feature>
<dbReference type="GO" id="GO:0000785">
    <property type="term" value="C:chromatin"/>
    <property type="evidence" value="ECO:0007669"/>
    <property type="project" value="TreeGrafter"/>
</dbReference>
<comment type="function">
    <text evidence="10">Required for replication-independent chromatin assembly and for the periodic repression of histone gene transcription during the cell cycle.</text>
</comment>
<name>A0AAV5R7F7_PICKL</name>
<dbReference type="SUPFAM" id="SSF50978">
    <property type="entry name" value="WD40 repeat-like"/>
    <property type="match status" value="1"/>
</dbReference>
<feature type="compositionally biased region" description="Basic and acidic residues" evidence="11">
    <location>
        <begin position="583"/>
        <end position="617"/>
    </location>
</feature>
<keyword evidence="6 10" id="KW-0156">Chromatin regulator</keyword>
<keyword evidence="14" id="KW-1185">Reference proteome</keyword>
<comment type="caution">
    <text evidence="13">The sequence shown here is derived from an EMBL/GenBank/DDBJ whole genome shotgun (WGS) entry which is preliminary data.</text>
</comment>
<proteinExistence type="inferred from homology"/>
<evidence type="ECO:0000256" key="7">
    <source>
        <dbReference type="ARBA" id="ARBA00023015"/>
    </source>
</evidence>
<dbReference type="InterPro" id="IPR031120">
    <property type="entry name" value="HIR1-like"/>
</dbReference>
<dbReference type="InterPro" id="IPR011494">
    <property type="entry name" value="HIRA-like_C"/>
</dbReference>
<feature type="compositionally biased region" description="Low complexity" evidence="11">
    <location>
        <begin position="481"/>
        <end position="494"/>
    </location>
</feature>
<dbReference type="PANTHER" id="PTHR13831:SF1">
    <property type="entry name" value="PROTEIN HIR2"/>
    <property type="match status" value="1"/>
</dbReference>
<feature type="compositionally biased region" description="Polar residues" evidence="11">
    <location>
        <begin position="649"/>
        <end position="660"/>
    </location>
</feature>
<dbReference type="GO" id="GO:0000417">
    <property type="term" value="C:HIR complex"/>
    <property type="evidence" value="ECO:0007669"/>
    <property type="project" value="TreeGrafter"/>
</dbReference>
<dbReference type="EMBL" id="BTGB01000005">
    <property type="protein sequence ID" value="GMM46962.1"/>
    <property type="molecule type" value="Genomic_DNA"/>
</dbReference>
<comment type="subcellular location">
    <subcellularLocation>
        <location evidence="1 10">Nucleus</location>
    </subcellularLocation>
</comment>
<keyword evidence="8 10" id="KW-0804">Transcription</keyword>
<dbReference type="AlphaFoldDB" id="A0AAV5R7F7"/>
<dbReference type="InterPro" id="IPR036322">
    <property type="entry name" value="WD40_repeat_dom_sf"/>
</dbReference>
<gene>
    <name evidence="13" type="ORF">DAPK24_035370</name>
</gene>
<keyword evidence="9 10" id="KW-0539">Nucleus</keyword>
<keyword evidence="4 10" id="KW-0853">WD repeat</keyword>
<feature type="domain" description="Protein HIRA-like C-terminal" evidence="12">
    <location>
        <begin position="894"/>
        <end position="1050"/>
    </location>
</feature>
<dbReference type="GO" id="GO:0005634">
    <property type="term" value="C:nucleus"/>
    <property type="evidence" value="ECO:0007669"/>
    <property type="project" value="UniProtKB-SubCell"/>
</dbReference>
<dbReference type="Pfam" id="PF07569">
    <property type="entry name" value="Hira"/>
    <property type="match status" value="2"/>
</dbReference>